<gene>
    <name evidence="1" type="ORF">BC05F1_05876</name>
</gene>
<organism evidence="1 2">
    <name type="scientific">Bacillus wiedmannii</name>
    <dbReference type="NCBI Taxonomy" id="1890302"/>
    <lineage>
        <taxon>Bacteria</taxon>
        <taxon>Bacillati</taxon>
        <taxon>Bacillota</taxon>
        <taxon>Bacilli</taxon>
        <taxon>Bacillales</taxon>
        <taxon>Bacillaceae</taxon>
        <taxon>Bacillus</taxon>
        <taxon>Bacillus cereus group</taxon>
    </lineage>
</organism>
<sequence>MDLQGTSVNFVMSLS</sequence>
<proteinExistence type="predicted"/>
<accession>A0A1C4GEM1</accession>
<reference evidence="2" key="1">
    <citation type="submission" date="2016-08" db="EMBL/GenBank/DDBJ databases">
        <authorList>
            <person name="Loux V."/>
            <person name="Rue O."/>
        </authorList>
    </citation>
    <scope>NUCLEOTIDE SEQUENCE [LARGE SCALE GENOMIC DNA]</scope>
    <source>
        <strain evidence="2">INRA Bc05-F1</strain>
    </source>
</reference>
<evidence type="ECO:0000313" key="1">
    <source>
        <dbReference type="EMBL" id="SCC66659.1"/>
    </source>
</evidence>
<evidence type="ECO:0000313" key="2">
    <source>
        <dbReference type="Proteomes" id="UP000196052"/>
    </source>
</evidence>
<name>A0A1C4GEM1_9BACI</name>
<dbReference type="EMBL" id="FMBE01000017">
    <property type="protein sequence ID" value="SCC66659.1"/>
    <property type="molecule type" value="Genomic_DNA"/>
</dbReference>
<protein>
    <submittedName>
        <fullName evidence="1">Uncharacterized protein</fullName>
    </submittedName>
</protein>
<dbReference type="Proteomes" id="UP000196052">
    <property type="component" value="Unassembled WGS sequence"/>
</dbReference>